<evidence type="ECO:0008006" key="3">
    <source>
        <dbReference type="Google" id="ProtNLM"/>
    </source>
</evidence>
<reference evidence="1 2" key="1">
    <citation type="journal article" date="2013" name="Genome Announc.">
        <title>Complete Genome Sequence of Leifsonia xyli subsp. cynodontis Strain DSM46306, a Gram-Positive Bacterial Pathogen of Grasses.</title>
        <authorList>
            <person name="Monteiro-Vitorello C.B."/>
            <person name="Zerillo M.M."/>
            <person name="Van Sluys M.A."/>
            <person name="Camargo L.E."/>
            <person name="Kitajima J.P."/>
        </authorList>
    </citation>
    <scope>NUCLEOTIDE SEQUENCE [LARGE SCALE GENOMIC DNA]</scope>
    <source>
        <strain evidence="1 2">DSM 46306</strain>
    </source>
</reference>
<dbReference type="SUPFAM" id="SSF51735">
    <property type="entry name" value="NAD(P)-binding Rossmann-fold domains"/>
    <property type="match status" value="1"/>
</dbReference>
<dbReference type="OrthoDB" id="2665481at2"/>
<organism evidence="1 2">
    <name type="scientific">Leifsonia xyli subsp. cynodontis DSM 46306</name>
    <dbReference type="NCBI Taxonomy" id="1389489"/>
    <lineage>
        <taxon>Bacteria</taxon>
        <taxon>Bacillati</taxon>
        <taxon>Actinomycetota</taxon>
        <taxon>Actinomycetes</taxon>
        <taxon>Micrococcales</taxon>
        <taxon>Microbacteriaceae</taxon>
        <taxon>Leifsonia</taxon>
    </lineage>
</organism>
<keyword evidence="2" id="KW-1185">Reference proteome</keyword>
<dbReference type="AlphaFoldDB" id="U3P995"/>
<dbReference type="HOGENOM" id="CLU_1376665_0_0_11"/>
<accession>U3P995</accession>
<protein>
    <recommendedName>
        <fullName evidence="3">Enoyl reductase (ER) domain-containing protein</fullName>
    </recommendedName>
</protein>
<sequence>MDAVTAALALRAAGPAPRILVQGATGAVGALAVQFALREGRMVVGTASRTDSSAIPIVDYRAEGWPAAVRAAAGGAVDAAIDHTGSVRAGEALAAEGVLVHTAWAGRPGHERADALRGAVDALRKRRERVVSVPAFVRFADVHYRRLLAGLLADAAEGRLRAPEPVQYPFDELWSAYRTAARREPGRKTVLRMPGAAE</sequence>
<evidence type="ECO:0000313" key="2">
    <source>
        <dbReference type="Proteomes" id="UP000016743"/>
    </source>
</evidence>
<dbReference type="KEGG" id="lxy:O159_24350"/>
<dbReference type="Proteomes" id="UP000016743">
    <property type="component" value="Chromosome"/>
</dbReference>
<dbReference type="STRING" id="1389489.O159_24350"/>
<dbReference type="Gene3D" id="3.90.180.10">
    <property type="entry name" value="Medium-chain alcohol dehydrogenases, catalytic domain"/>
    <property type="match status" value="1"/>
</dbReference>
<name>U3P995_LEIXC</name>
<proteinExistence type="predicted"/>
<dbReference type="eggNOG" id="COG0604">
    <property type="taxonomic scope" value="Bacteria"/>
</dbReference>
<dbReference type="EMBL" id="CP006734">
    <property type="protein sequence ID" value="AGW42381.1"/>
    <property type="molecule type" value="Genomic_DNA"/>
</dbReference>
<dbReference type="Gene3D" id="3.40.50.720">
    <property type="entry name" value="NAD(P)-binding Rossmann-like Domain"/>
    <property type="match status" value="1"/>
</dbReference>
<evidence type="ECO:0000313" key="1">
    <source>
        <dbReference type="EMBL" id="AGW42381.1"/>
    </source>
</evidence>
<dbReference type="PATRIC" id="fig|1389489.3.peg.2334"/>
<dbReference type="InterPro" id="IPR036291">
    <property type="entry name" value="NAD(P)-bd_dom_sf"/>
</dbReference>
<gene>
    <name evidence="1" type="ORF">O159_24350</name>
</gene>
<dbReference type="RefSeq" id="WP_021755853.1">
    <property type="nucleotide sequence ID" value="NC_022438.1"/>
</dbReference>